<accession>A0A2N2DZ65</accession>
<dbReference type="HAMAP" id="MF_00984">
    <property type="entry name" value="SSB"/>
    <property type="match status" value="1"/>
</dbReference>
<name>A0A2N2DZ65_9BACT</name>
<dbReference type="InterPro" id="IPR012340">
    <property type="entry name" value="NA-bd_OB-fold"/>
</dbReference>
<comment type="subunit">
    <text evidence="2">Homotetramer.</text>
</comment>
<dbReference type="PANTHER" id="PTHR10302">
    <property type="entry name" value="SINGLE-STRANDED DNA-BINDING PROTEIN"/>
    <property type="match status" value="1"/>
</dbReference>
<dbReference type="GO" id="GO:0003697">
    <property type="term" value="F:single-stranded DNA binding"/>
    <property type="evidence" value="ECO:0007669"/>
    <property type="project" value="UniProtKB-UniRule"/>
</dbReference>
<dbReference type="CDD" id="cd04496">
    <property type="entry name" value="SSB_OBF"/>
    <property type="match status" value="1"/>
</dbReference>
<evidence type="ECO:0000256" key="3">
    <source>
        <dbReference type="PIRNR" id="PIRNR002070"/>
    </source>
</evidence>
<protein>
    <recommendedName>
        <fullName evidence="2 3">Single-stranded DNA-binding protein</fullName>
        <shortName evidence="2">SSB</shortName>
    </recommendedName>
</protein>
<comment type="caution">
    <text evidence="5">The sequence shown here is derived from an EMBL/GenBank/DDBJ whole genome shotgun (WGS) entry which is preliminary data.</text>
</comment>
<proteinExistence type="inferred from homology"/>
<gene>
    <name evidence="5" type="ORF">CVU83_02610</name>
</gene>
<keyword evidence="1 2" id="KW-0238">DNA-binding</keyword>
<dbReference type="GO" id="GO:0009295">
    <property type="term" value="C:nucleoid"/>
    <property type="evidence" value="ECO:0007669"/>
    <property type="project" value="TreeGrafter"/>
</dbReference>
<feature type="region of interest" description="Disordered" evidence="4">
    <location>
        <begin position="118"/>
        <end position="146"/>
    </location>
</feature>
<dbReference type="GO" id="GO:0006260">
    <property type="term" value="P:DNA replication"/>
    <property type="evidence" value="ECO:0007669"/>
    <property type="project" value="InterPro"/>
</dbReference>
<dbReference type="SUPFAM" id="SSF50249">
    <property type="entry name" value="Nucleic acid-binding proteins"/>
    <property type="match status" value="1"/>
</dbReference>
<dbReference type="NCBIfam" id="TIGR00621">
    <property type="entry name" value="ssb"/>
    <property type="match status" value="1"/>
</dbReference>
<dbReference type="InterPro" id="IPR011344">
    <property type="entry name" value="ssDNA-bd"/>
</dbReference>
<dbReference type="InterPro" id="IPR000424">
    <property type="entry name" value="Primosome_PriB/ssb"/>
</dbReference>
<dbReference type="EMBL" id="PHAH01000034">
    <property type="protein sequence ID" value="PKM87756.1"/>
    <property type="molecule type" value="Genomic_DNA"/>
</dbReference>
<comment type="caution">
    <text evidence="2">Lacks conserved residue(s) required for the propagation of feature annotation.</text>
</comment>
<dbReference type="AlphaFoldDB" id="A0A2N2DZ65"/>
<dbReference type="Gene3D" id="2.40.50.140">
    <property type="entry name" value="Nucleic acid-binding proteins"/>
    <property type="match status" value="1"/>
</dbReference>
<evidence type="ECO:0000256" key="4">
    <source>
        <dbReference type="SAM" id="MobiDB-lite"/>
    </source>
</evidence>
<dbReference type="Pfam" id="PF00436">
    <property type="entry name" value="SSB"/>
    <property type="match status" value="1"/>
</dbReference>
<dbReference type="PROSITE" id="PS50935">
    <property type="entry name" value="SSB"/>
    <property type="match status" value="1"/>
</dbReference>
<evidence type="ECO:0000256" key="2">
    <source>
        <dbReference type="HAMAP-Rule" id="MF_00984"/>
    </source>
</evidence>
<reference evidence="5 6" key="1">
    <citation type="journal article" date="2017" name="ISME J.">
        <title>Potential for microbial H2 and metal transformations associated with novel bacteria and archaea in deep terrestrial subsurface sediments.</title>
        <authorList>
            <person name="Hernsdorf A.W."/>
            <person name="Amano Y."/>
            <person name="Miyakawa K."/>
            <person name="Ise K."/>
            <person name="Suzuki Y."/>
            <person name="Anantharaman K."/>
            <person name="Probst A."/>
            <person name="Burstein D."/>
            <person name="Thomas B.C."/>
            <person name="Banfield J.F."/>
        </authorList>
    </citation>
    <scope>NUCLEOTIDE SEQUENCE [LARGE SCALE GENOMIC DNA]</scope>
    <source>
        <strain evidence="5">HGW-Falkowbacteria-2</strain>
    </source>
</reference>
<sequence>MNLNKAMVIGNLTRDPEIRTTPSGQNVASFSVATSITWTDNAGQQQKKTEFHNIVAWRKLADIIGQYLKKGSKVYIEGRLQTTDWAGQDGVKRYRTEIIAENMIMLDRAGGEGASFGGNNFGGGQSAPRTAPKQAEELPTINADEEEEIRVENIPF</sequence>
<evidence type="ECO:0000256" key="1">
    <source>
        <dbReference type="ARBA" id="ARBA00023125"/>
    </source>
</evidence>
<evidence type="ECO:0000313" key="6">
    <source>
        <dbReference type="Proteomes" id="UP000233325"/>
    </source>
</evidence>
<dbReference type="Proteomes" id="UP000233325">
    <property type="component" value="Unassembled WGS sequence"/>
</dbReference>
<evidence type="ECO:0000313" key="5">
    <source>
        <dbReference type="EMBL" id="PKM87756.1"/>
    </source>
</evidence>
<dbReference type="PANTHER" id="PTHR10302:SF27">
    <property type="entry name" value="SINGLE-STRANDED DNA-BINDING PROTEIN"/>
    <property type="match status" value="1"/>
</dbReference>
<dbReference type="PIRSF" id="PIRSF002070">
    <property type="entry name" value="SSB"/>
    <property type="match status" value="1"/>
</dbReference>
<organism evidence="5 6">
    <name type="scientific">Candidatus Falkowbacteria bacterium HGW-Falkowbacteria-2</name>
    <dbReference type="NCBI Taxonomy" id="2013769"/>
    <lineage>
        <taxon>Bacteria</taxon>
        <taxon>Candidatus Falkowiibacteriota</taxon>
    </lineage>
</organism>